<proteinExistence type="predicted"/>
<reference evidence="1" key="1">
    <citation type="journal article" date="2021" name="Proc. Natl. Acad. Sci. U.S.A.">
        <title>A Catalog of Tens of Thousands of Viruses from Human Metagenomes Reveals Hidden Associations with Chronic Diseases.</title>
        <authorList>
            <person name="Tisza M.J."/>
            <person name="Buck C.B."/>
        </authorList>
    </citation>
    <scope>NUCLEOTIDE SEQUENCE</scope>
    <source>
        <strain evidence="1">CtfJc17</strain>
    </source>
</reference>
<protein>
    <submittedName>
        <fullName evidence="1">Uncharacterized protein</fullName>
    </submittedName>
</protein>
<name>A0A8S5LQX0_9CAUD</name>
<evidence type="ECO:0000313" key="1">
    <source>
        <dbReference type="EMBL" id="DAD72425.1"/>
    </source>
</evidence>
<organism evidence="1">
    <name type="scientific">Myoviridae sp. ctfJc17</name>
    <dbReference type="NCBI Taxonomy" id="2827612"/>
    <lineage>
        <taxon>Viruses</taxon>
        <taxon>Duplodnaviria</taxon>
        <taxon>Heunggongvirae</taxon>
        <taxon>Uroviricota</taxon>
        <taxon>Caudoviricetes</taxon>
    </lineage>
</organism>
<sequence>MKKNKETKKLKEGEEVIFSDGKTLMEKVKVESIDKKGGFAILSNKVKVSRTLGPDGNYARLDGKQSVILPLTDKSELDYQAFKSYFSIKRNLDLIESKIKDMKDKDFSELIVELDKRISKIVNKYFEQ</sequence>
<dbReference type="EMBL" id="BK015898">
    <property type="protein sequence ID" value="DAD72425.1"/>
    <property type="molecule type" value="Genomic_DNA"/>
</dbReference>
<accession>A0A8S5LQX0</accession>